<accession>A0A9W7FN53</accession>
<protein>
    <submittedName>
        <fullName evidence="2">Uncharacterized protein</fullName>
    </submittedName>
</protein>
<evidence type="ECO:0000313" key="3">
    <source>
        <dbReference type="Proteomes" id="UP001165160"/>
    </source>
</evidence>
<dbReference type="EMBL" id="BRXX01000512">
    <property type="protein sequence ID" value="GMI15119.1"/>
    <property type="molecule type" value="Genomic_DNA"/>
</dbReference>
<organism evidence="2 3">
    <name type="scientific">Triparma verrucosa</name>
    <dbReference type="NCBI Taxonomy" id="1606542"/>
    <lineage>
        <taxon>Eukaryota</taxon>
        <taxon>Sar</taxon>
        <taxon>Stramenopiles</taxon>
        <taxon>Ochrophyta</taxon>
        <taxon>Bolidophyceae</taxon>
        <taxon>Parmales</taxon>
        <taxon>Triparmaceae</taxon>
        <taxon>Triparma</taxon>
    </lineage>
</organism>
<proteinExistence type="predicted"/>
<feature type="compositionally biased region" description="Low complexity" evidence="1">
    <location>
        <begin position="123"/>
        <end position="136"/>
    </location>
</feature>
<dbReference type="AlphaFoldDB" id="A0A9W7FN53"/>
<dbReference type="Proteomes" id="UP001165160">
    <property type="component" value="Unassembled WGS sequence"/>
</dbReference>
<reference evidence="3" key="1">
    <citation type="journal article" date="2023" name="Commun. Biol.">
        <title>Genome analysis of Parmales, the sister group of diatoms, reveals the evolutionary specialization of diatoms from phago-mixotrophs to photoautotrophs.</title>
        <authorList>
            <person name="Ban H."/>
            <person name="Sato S."/>
            <person name="Yoshikawa S."/>
            <person name="Yamada K."/>
            <person name="Nakamura Y."/>
            <person name="Ichinomiya M."/>
            <person name="Sato N."/>
            <person name="Blanc-Mathieu R."/>
            <person name="Endo H."/>
            <person name="Kuwata A."/>
            <person name="Ogata H."/>
        </authorList>
    </citation>
    <scope>NUCLEOTIDE SEQUENCE [LARGE SCALE GENOMIC DNA]</scope>
    <source>
        <strain evidence="3">NIES 3699</strain>
    </source>
</reference>
<feature type="compositionally biased region" description="Low complexity" evidence="1">
    <location>
        <begin position="147"/>
        <end position="156"/>
    </location>
</feature>
<gene>
    <name evidence="2" type="ORF">TrVE_jg12090</name>
</gene>
<sequence length="238" mass="26884">MAYTCSGVSGTLKKNTVYLLHFSNPKDDDPTSPANIHFCEILNLPENPQPGATTAVRSKTVSPEPTWKMVVGGVDDQGRQWDEKMILSFFLQRLPSEKAKEEFLRLQPERENAGKEDLRQLASGTPGTTGSVSSKSNTPIRSIVRRQNSQNCSQSQPLRLNFSGARSTPYTQKTDKTEEEEKGLCPIEETFEDDEENGNLVNIEEMSDYEEEEKKRKRKDKEEEEEDEVKAKSMSTKS</sequence>
<keyword evidence="3" id="KW-1185">Reference proteome</keyword>
<evidence type="ECO:0000313" key="2">
    <source>
        <dbReference type="EMBL" id="GMI15119.1"/>
    </source>
</evidence>
<name>A0A9W7FN53_9STRA</name>
<evidence type="ECO:0000256" key="1">
    <source>
        <dbReference type="SAM" id="MobiDB-lite"/>
    </source>
</evidence>
<comment type="caution">
    <text evidence="2">The sequence shown here is derived from an EMBL/GenBank/DDBJ whole genome shotgun (WGS) entry which is preliminary data.</text>
</comment>
<feature type="region of interest" description="Disordered" evidence="1">
    <location>
        <begin position="108"/>
        <end position="238"/>
    </location>
</feature>
<feature type="compositionally biased region" description="Basic and acidic residues" evidence="1">
    <location>
        <begin position="108"/>
        <end position="119"/>
    </location>
</feature>